<evidence type="ECO:0000313" key="2">
    <source>
        <dbReference type="Proteomes" id="UP000182409"/>
    </source>
</evidence>
<evidence type="ECO:0008006" key="3">
    <source>
        <dbReference type="Google" id="ProtNLM"/>
    </source>
</evidence>
<dbReference type="AlphaFoldDB" id="A0A1H4JJN5"/>
<protein>
    <recommendedName>
        <fullName evidence="3">DUF481 domain-containing protein</fullName>
    </recommendedName>
</protein>
<proteinExistence type="predicted"/>
<dbReference type="InterPro" id="IPR007433">
    <property type="entry name" value="DUF481"/>
</dbReference>
<sequence length="398" mass="43369">MLPTMGYNMIAHGKDLERRVVRLVALLVLVSGPVVVAAQAPPAPPPAPKDLLVFTNGDQLSGTLERSVGDNVLFKSDMAGEITVPLAKIKELRTQGAFAILKHNDPVAVSRKVVPGKIVLNSTEVSVVANDGGTGASVPVKDVAYLIDAETFNRDLVHAISPWEGWGGTVNLGTNFSQSTIHGGSLTGGFALVRQVPVLTYFRARNRTILNFQENYGVLTTPAALAGTTTDSQSKTSIMHADAERDEYFTKTFYALAITSFDHNYSQSMDLQQIYGGGFGWTAFNNGKHQLDIKADVHYEKQQLFDRSLDQNLIGSTFSESYRRSLPLRMTFTEQASVLPAYNNFHAFSASGTSSLVAPLFHRLSMNVTTTDSFINNPSPGYQKNSFTFTTGLTYSLR</sequence>
<dbReference type="EMBL" id="FNSD01000001">
    <property type="protein sequence ID" value="SEB45842.1"/>
    <property type="molecule type" value="Genomic_DNA"/>
</dbReference>
<gene>
    <name evidence="1" type="ORF">SAMN05443244_0626</name>
</gene>
<dbReference type="OrthoDB" id="116089at2"/>
<dbReference type="Proteomes" id="UP000182409">
    <property type="component" value="Unassembled WGS sequence"/>
</dbReference>
<evidence type="ECO:0000313" key="1">
    <source>
        <dbReference type="EMBL" id="SEB45842.1"/>
    </source>
</evidence>
<name>A0A1H4JJN5_9BACT</name>
<accession>A0A1H4JJN5</accession>
<dbReference type="Pfam" id="PF04338">
    <property type="entry name" value="DUF481"/>
    <property type="match status" value="1"/>
</dbReference>
<organism evidence="1 2">
    <name type="scientific">Terriglobus roseus</name>
    <dbReference type="NCBI Taxonomy" id="392734"/>
    <lineage>
        <taxon>Bacteria</taxon>
        <taxon>Pseudomonadati</taxon>
        <taxon>Acidobacteriota</taxon>
        <taxon>Terriglobia</taxon>
        <taxon>Terriglobales</taxon>
        <taxon>Acidobacteriaceae</taxon>
        <taxon>Terriglobus</taxon>
    </lineage>
</organism>
<reference evidence="1 2" key="1">
    <citation type="submission" date="2016-10" db="EMBL/GenBank/DDBJ databases">
        <authorList>
            <person name="de Groot N.N."/>
        </authorList>
    </citation>
    <scope>NUCLEOTIDE SEQUENCE [LARGE SCALE GENOMIC DNA]</scope>
    <source>
        <strain evidence="1 2">AB35.6</strain>
    </source>
</reference>